<dbReference type="EMBL" id="CP002214">
    <property type="protein sequence ID" value="ADO59631.1"/>
    <property type="molecule type" value="Genomic_DNA"/>
</dbReference>
<organism evidence="1 2">
    <name type="scientific">Paenibacillus polymyxa (strain SC2)</name>
    <name type="common">Bacillus polymyxa</name>
    <dbReference type="NCBI Taxonomy" id="886882"/>
    <lineage>
        <taxon>Bacteria</taxon>
        <taxon>Bacillati</taxon>
        <taxon>Bacillota</taxon>
        <taxon>Bacilli</taxon>
        <taxon>Bacillales</taxon>
        <taxon>Paenibacillaceae</taxon>
        <taxon>Paenibacillus</taxon>
    </lineage>
</organism>
<dbReference type="OrthoDB" id="2659690at2"/>
<dbReference type="RefSeq" id="WP_013386045.1">
    <property type="nucleotide sequence ID" value="NC_014628.2"/>
</dbReference>
<protein>
    <submittedName>
        <fullName evidence="1">Uncharacterized protein</fullName>
    </submittedName>
</protein>
<name>E3EL69_PAEPS</name>
<dbReference type="KEGG" id="ppm:PPSC2_26975"/>
<dbReference type="Proteomes" id="UP000006868">
    <property type="component" value="Plasmid pSC2"/>
</dbReference>
<evidence type="ECO:0000313" key="1">
    <source>
        <dbReference type="EMBL" id="ADO59631.1"/>
    </source>
</evidence>
<sequence length="70" mass="8135">MKFKYINDTNRVVSIHPATFTHGCIADKEKILPKDMCVFNLPEGTYPWVKMWDYGERGLSILVSPMKDEE</sequence>
<keyword evidence="1" id="KW-0614">Plasmid</keyword>
<dbReference type="eggNOG" id="ENOG5030JZ5">
    <property type="taxonomic scope" value="Bacteria"/>
</dbReference>
<dbReference type="PATRIC" id="fig|886882.15.peg.5704"/>
<proteinExistence type="predicted"/>
<accession>E3EL69</accession>
<gene>
    <name evidence="1" type="ORF">PPSC2_26975</name>
</gene>
<evidence type="ECO:0000313" key="2">
    <source>
        <dbReference type="Proteomes" id="UP000006868"/>
    </source>
</evidence>
<dbReference type="HOGENOM" id="CLU_2754144_0_0_9"/>
<geneLocation type="plasmid" evidence="1 2">
    <name>pSC2</name>
</geneLocation>
<reference evidence="1 2" key="1">
    <citation type="journal article" date="2011" name="J. Bacteriol.">
        <title>Complete genome sequence of Paenibacillus polymyxa SC2, a strain of plant growth-promoting Rhizobacterium with broad-spectrum antimicrobial activity.</title>
        <authorList>
            <person name="Ma M."/>
            <person name="Wang C."/>
            <person name="Ding Y."/>
            <person name="Li L."/>
            <person name="Shen D."/>
            <person name="Jiang X."/>
            <person name="Guan D."/>
            <person name="Cao F."/>
            <person name="Chen H."/>
            <person name="Feng R."/>
            <person name="Wang X."/>
            <person name="Ge Y."/>
            <person name="Yao L."/>
            <person name="Bing X."/>
            <person name="Yang X."/>
            <person name="Li J."/>
            <person name="Du B."/>
        </authorList>
    </citation>
    <scope>NUCLEOTIDE SEQUENCE [LARGE SCALE GENOMIC DNA]</scope>
    <source>
        <strain evidence="1 2">SC2</strain>
        <plasmid evidence="2">pSC2</plasmid>
    </source>
</reference>
<dbReference type="AlphaFoldDB" id="E3EL69"/>